<protein>
    <submittedName>
        <fullName evidence="1">Uncharacterized protein</fullName>
    </submittedName>
</protein>
<dbReference type="Proteomes" id="UP000284057">
    <property type="component" value="Unassembled WGS sequence"/>
</dbReference>
<name>A0A418KII0_9ACTN</name>
<evidence type="ECO:0000313" key="2">
    <source>
        <dbReference type="Proteomes" id="UP000284057"/>
    </source>
</evidence>
<evidence type="ECO:0000313" key="1">
    <source>
        <dbReference type="EMBL" id="RIQ13242.1"/>
    </source>
</evidence>
<dbReference type="OrthoDB" id="9886164at2"/>
<comment type="caution">
    <text evidence="1">The sequence shown here is derived from an EMBL/GenBank/DDBJ whole genome shotgun (WGS) entry which is preliminary data.</text>
</comment>
<dbReference type="AlphaFoldDB" id="A0A418KII0"/>
<organism evidence="1 2">
    <name type="scientific">Jiangella rhizosphaerae</name>
    <dbReference type="NCBI Taxonomy" id="2293569"/>
    <lineage>
        <taxon>Bacteria</taxon>
        <taxon>Bacillati</taxon>
        <taxon>Actinomycetota</taxon>
        <taxon>Actinomycetes</taxon>
        <taxon>Jiangellales</taxon>
        <taxon>Jiangellaceae</taxon>
        <taxon>Jiangella</taxon>
    </lineage>
</organism>
<proteinExistence type="predicted"/>
<keyword evidence="2" id="KW-1185">Reference proteome</keyword>
<dbReference type="RefSeq" id="WP_119662621.1">
    <property type="nucleotide sequence ID" value="NZ_QUAL01000385.1"/>
</dbReference>
<accession>A0A418KII0</accession>
<gene>
    <name evidence="1" type="ORF">DY240_26190</name>
</gene>
<dbReference type="EMBL" id="QUAL01000385">
    <property type="protein sequence ID" value="RIQ13242.1"/>
    <property type="molecule type" value="Genomic_DNA"/>
</dbReference>
<reference evidence="1 2" key="1">
    <citation type="submission" date="2018-09" db="EMBL/GenBank/DDBJ databases">
        <title>Isolation, diversity and antifungal activity of actinobacteria from wheat.</title>
        <authorList>
            <person name="Han C."/>
        </authorList>
    </citation>
    <scope>NUCLEOTIDE SEQUENCE [LARGE SCALE GENOMIC DNA]</scope>
    <source>
        <strain evidence="1 2">NEAU-YY265</strain>
    </source>
</reference>
<sequence length="327" mass="35234">MASANNRRPFVPDGIVTVTGAQVLAEEFSPSTDVFLIRQKGAREAAWARWVGEDNPWGGRARVVTLACAECDAWTGDRCCGLAFCAPHRELHRAVEHVRPDQGRYRAIVDAAPLTVFRHADGAGPVSGLRYPRDMSIQAAMRAERSPSNGLRVVEHVRRYTYVPGGPDPIGAALAALAQRGGRLPAPAAARWLACDLLARCTFPALLDVLGRSGEAEWLRRQPRLMTARSSVLRERVDELGLGRFGLLGLPASASDAAEAAACDLFRELYMLTPGYGPGGLDIGVDESDLVLEMVLREPDGPERVGRVVARAHDDAVATVVKALSGR</sequence>